<accession>A0A164R204</accession>
<feature type="compositionally biased region" description="Polar residues" evidence="1">
    <location>
        <begin position="43"/>
        <end position="59"/>
    </location>
</feature>
<dbReference type="Proteomes" id="UP000076722">
    <property type="component" value="Unassembled WGS sequence"/>
</dbReference>
<reference evidence="2 3" key="1">
    <citation type="journal article" date="2016" name="Mol. Biol. Evol.">
        <title>Comparative Genomics of Early-Diverging Mushroom-Forming Fungi Provides Insights into the Origins of Lignocellulose Decay Capabilities.</title>
        <authorList>
            <person name="Nagy L.G."/>
            <person name="Riley R."/>
            <person name="Tritt A."/>
            <person name="Adam C."/>
            <person name="Daum C."/>
            <person name="Floudas D."/>
            <person name="Sun H."/>
            <person name="Yadav J.S."/>
            <person name="Pangilinan J."/>
            <person name="Larsson K.H."/>
            <person name="Matsuura K."/>
            <person name="Barry K."/>
            <person name="Labutti K."/>
            <person name="Kuo R."/>
            <person name="Ohm R.A."/>
            <person name="Bhattacharya S.S."/>
            <person name="Shirouzu T."/>
            <person name="Yoshinaga Y."/>
            <person name="Martin F.M."/>
            <person name="Grigoriev I.V."/>
            <person name="Hibbett D.S."/>
        </authorList>
    </citation>
    <scope>NUCLEOTIDE SEQUENCE [LARGE SCALE GENOMIC DNA]</scope>
    <source>
        <strain evidence="2 3">HHB9708</strain>
    </source>
</reference>
<name>A0A164R204_9AGAM</name>
<dbReference type="AlphaFoldDB" id="A0A164R204"/>
<proteinExistence type="predicted"/>
<protein>
    <submittedName>
        <fullName evidence="2">Uncharacterized protein</fullName>
    </submittedName>
</protein>
<gene>
    <name evidence="2" type="ORF">SISNIDRAFT_211143</name>
</gene>
<organism evidence="2 3">
    <name type="scientific">Sistotremastrum niveocremeum HHB9708</name>
    <dbReference type="NCBI Taxonomy" id="1314777"/>
    <lineage>
        <taxon>Eukaryota</taxon>
        <taxon>Fungi</taxon>
        <taxon>Dikarya</taxon>
        <taxon>Basidiomycota</taxon>
        <taxon>Agaricomycotina</taxon>
        <taxon>Agaricomycetes</taxon>
        <taxon>Sistotremastrales</taxon>
        <taxon>Sistotremastraceae</taxon>
        <taxon>Sertulicium</taxon>
        <taxon>Sertulicium niveocremeum</taxon>
    </lineage>
</organism>
<evidence type="ECO:0000313" key="3">
    <source>
        <dbReference type="Proteomes" id="UP000076722"/>
    </source>
</evidence>
<evidence type="ECO:0000313" key="2">
    <source>
        <dbReference type="EMBL" id="KZS90177.1"/>
    </source>
</evidence>
<evidence type="ECO:0000256" key="1">
    <source>
        <dbReference type="SAM" id="MobiDB-lite"/>
    </source>
</evidence>
<feature type="region of interest" description="Disordered" evidence="1">
    <location>
        <begin position="43"/>
        <end position="79"/>
    </location>
</feature>
<keyword evidence="3" id="KW-1185">Reference proteome</keyword>
<sequence>MYRYPSVPTTSNTLIINHYYPEQTGYPAGTSVQEERYGRGDTNLGTNYGANNLGDNNRTNIRHDSHDIDNSDNSSNVDNSERIKNIENWRDGARTYNSKQVYISKHKHSGDIVTTDTRAIVKSVNRTDAQIILARHSVG</sequence>
<dbReference type="EMBL" id="KV419423">
    <property type="protein sequence ID" value="KZS90177.1"/>
    <property type="molecule type" value="Genomic_DNA"/>
</dbReference>